<accession>A0AA39IE36</accession>
<protein>
    <submittedName>
        <fullName evidence="1">Uncharacterized protein</fullName>
    </submittedName>
</protein>
<proteinExistence type="predicted"/>
<keyword evidence="2" id="KW-1185">Reference proteome</keyword>
<dbReference type="Proteomes" id="UP001175226">
    <property type="component" value="Unassembled WGS sequence"/>
</dbReference>
<gene>
    <name evidence="1" type="ORF">EV421DRAFT_1088373</name>
</gene>
<organism evidence="1 2">
    <name type="scientific">Armillaria borealis</name>
    <dbReference type="NCBI Taxonomy" id="47425"/>
    <lineage>
        <taxon>Eukaryota</taxon>
        <taxon>Fungi</taxon>
        <taxon>Dikarya</taxon>
        <taxon>Basidiomycota</taxon>
        <taxon>Agaricomycotina</taxon>
        <taxon>Agaricomycetes</taxon>
        <taxon>Agaricomycetidae</taxon>
        <taxon>Agaricales</taxon>
        <taxon>Marasmiineae</taxon>
        <taxon>Physalacriaceae</taxon>
        <taxon>Armillaria</taxon>
    </lineage>
</organism>
<dbReference type="EMBL" id="JAUEPT010000514">
    <property type="protein sequence ID" value="KAK0421559.1"/>
    <property type="molecule type" value="Genomic_DNA"/>
</dbReference>
<evidence type="ECO:0000313" key="1">
    <source>
        <dbReference type="EMBL" id="KAK0421559.1"/>
    </source>
</evidence>
<dbReference type="AlphaFoldDB" id="A0AA39IE36"/>
<comment type="caution">
    <text evidence="1">The sequence shown here is derived from an EMBL/GenBank/DDBJ whole genome shotgun (WGS) entry which is preliminary data.</text>
</comment>
<reference evidence="1" key="1">
    <citation type="submission" date="2023-06" db="EMBL/GenBank/DDBJ databases">
        <authorList>
            <consortium name="Lawrence Berkeley National Laboratory"/>
            <person name="Ahrendt S."/>
            <person name="Sahu N."/>
            <person name="Indic B."/>
            <person name="Wong-Bajracharya J."/>
            <person name="Merenyi Z."/>
            <person name="Ke H.-M."/>
            <person name="Monk M."/>
            <person name="Kocsube S."/>
            <person name="Drula E."/>
            <person name="Lipzen A."/>
            <person name="Balint B."/>
            <person name="Henrissat B."/>
            <person name="Andreopoulos B."/>
            <person name="Martin F.M."/>
            <person name="Harder C.B."/>
            <person name="Rigling D."/>
            <person name="Ford K.L."/>
            <person name="Foster G.D."/>
            <person name="Pangilinan J."/>
            <person name="Papanicolaou A."/>
            <person name="Barry K."/>
            <person name="LaButti K."/>
            <person name="Viragh M."/>
            <person name="Koriabine M."/>
            <person name="Yan M."/>
            <person name="Riley R."/>
            <person name="Champramary S."/>
            <person name="Plett K.L."/>
            <person name="Tsai I.J."/>
            <person name="Slot J."/>
            <person name="Sipos G."/>
            <person name="Plett J."/>
            <person name="Nagy L.G."/>
            <person name="Grigoriev I.V."/>
        </authorList>
    </citation>
    <scope>NUCLEOTIDE SEQUENCE</scope>
    <source>
        <strain evidence="1">FPL87.14</strain>
    </source>
</reference>
<sequence length="124" mass="13644">MSAGDLDTTVTRLDHIPTTQQDLMPTTAIIEGPRITLSSCFSPITNLTEVKDVAQIFLDILQSNKCHLYDRVYDINIANVIYRGGDGQIYGVLGDFDSHSSVVSLTNALPRRRKDTLVCMAVSV</sequence>
<name>A0AA39IE36_9AGAR</name>
<evidence type="ECO:0000313" key="2">
    <source>
        <dbReference type="Proteomes" id="UP001175226"/>
    </source>
</evidence>